<protein>
    <submittedName>
        <fullName evidence="1">Uncharacterized protein</fullName>
    </submittedName>
</protein>
<proteinExistence type="predicted"/>
<evidence type="ECO:0000313" key="1">
    <source>
        <dbReference type="EMBL" id="DAD68184.1"/>
    </source>
</evidence>
<sequence>MITKINVPAHIREYLIGKYCEFQDIPVTFPDNSDIYHVIYDLLERRPVTVPVDKGNLSIALPNRSSGKSPKTYNYLGVRSQLIINRKLDLMMWAELHDMVDEQKHRYGVNFIVGIHAFMNKYGITSLSEDAFLKNYYRWRGKIRPKEEKRPYTRKS</sequence>
<organism evidence="1">
    <name type="scientific">Siphoviridae sp. ctrWS2</name>
    <dbReference type="NCBI Taxonomy" id="2823602"/>
    <lineage>
        <taxon>Viruses</taxon>
        <taxon>Duplodnaviria</taxon>
        <taxon>Heunggongvirae</taxon>
        <taxon>Uroviricota</taxon>
        <taxon>Caudoviricetes</taxon>
    </lineage>
</organism>
<name>A0A8S5LDZ9_9CAUD</name>
<accession>A0A8S5LDZ9</accession>
<dbReference type="EMBL" id="BK014695">
    <property type="protein sequence ID" value="DAD68184.1"/>
    <property type="molecule type" value="Genomic_DNA"/>
</dbReference>
<reference evidence="1" key="1">
    <citation type="journal article" date="2021" name="Proc. Natl. Acad. Sci. U.S.A.">
        <title>A Catalog of Tens of Thousands of Viruses from Human Metagenomes Reveals Hidden Associations with Chronic Diseases.</title>
        <authorList>
            <person name="Tisza M.J."/>
            <person name="Buck C.B."/>
        </authorList>
    </citation>
    <scope>NUCLEOTIDE SEQUENCE</scope>
    <source>
        <strain evidence="1">CtrWS2</strain>
    </source>
</reference>